<dbReference type="EMBL" id="JXJX01000001">
    <property type="protein sequence ID" value="PCS08286.1"/>
    <property type="molecule type" value="Genomic_DNA"/>
</dbReference>
<keyword evidence="1" id="KW-0812">Transmembrane</keyword>
<reference evidence="2 3" key="1">
    <citation type="submission" date="2014-12" db="EMBL/GenBank/DDBJ databases">
        <title>Draft genome sequences of 10 type strains of Lactococcus.</title>
        <authorList>
            <person name="Sun Z."/>
            <person name="Zhong Z."/>
            <person name="Liu W."/>
            <person name="Zhang W."/>
            <person name="Zhang H."/>
        </authorList>
    </citation>
    <scope>NUCLEOTIDE SEQUENCE [LARGE SCALE GENOMIC DNA]</scope>
    <source>
        <strain evidence="2 3">DSM 20686</strain>
    </source>
</reference>
<gene>
    <name evidence="2" type="ORF">RU87_GL000109</name>
</gene>
<name>A0A2A5S484_9LACT</name>
<organism evidence="2 3">
    <name type="scientific">Pseudolactococcus plantarum</name>
    <dbReference type="NCBI Taxonomy" id="1365"/>
    <lineage>
        <taxon>Bacteria</taxon>
        <taxon>Bacillati</taxon>
        <taxon>Bacillota</taxon>
        <taxon>Bacilli</taxon>
        <taxon>Lactobacillales</taxon>
        <taxon>Streptococcaceae</taxon>
        <taxon>Pseudolactococcus</taxon>
    </lineage>
</organism>
<accession>A0A2A5S484</accession>
<keyword evidence="3" id="KW-1185">Reference proteome</keyword>
<dbReference type="AlphaFoldDB" id="A0A2A5S484"/>
<evidence type="ECO:0000313" key="2">
    <source>
        <dbReference type="EMBL" id="PCS08286.1"/>
    </source>
</evidence>
<sequence length="138" mass="16280">MNSETYRKIVRLSGMYDFIFTIPFVTPWSFQLLNHFLNQLSPTPTFAPIHVVFVNLFGSIVIIWSILRIRYPMAIYGAYDAAGRLLFSIWFMTYLLIHAFHPVMFIFAVFEIMWFIIQAYGFWKLPKLAREFSSGSFL</sequence>
<evidence type="ECO:0000256" key="1">
    <source>
        <dbReference type="SAM" id="Phobius"/>
    </source>
</evidence>
<keyword evidence="1" id="KW-0472">Membrane</keyword>
<dbReference type="RefSeq" id="WP_082782104.1">
    <property type="nucleotide sequence ID" value="NZ_JXJX01000001.1"/>
</dbReference>
<feature type="transmembrane region" description="Helical" evidence="1">
    <location>
        <begin position="12"/>
        <end position="33"/>
    </location>
</feature>
<feature type="transmembrane region" description="Helical" evidence="1">
    <location>
        <begin position="74"/>
        <end position="97"/>
    </location>
</feature>
<protein>
    <submittedName>
        <fullName evidence="2">Uncharacterized protein</fullName>
    </submittedName>
</protein>
<feature type="transmembrane region" description="Helical" evidence="1">
    <location>
        <begin position="45"/>
        <end position="67"/>
    </location>
</feature>
<feature type="transmembrane region" description="Helical" evidence="1">
    <location>
        <begin position="103"/>
        <end position="123"/>
    </location>
</feature>
<comment type="caution">
    <text evidence="2">The sequence shown here is derived from an EMBL/GenBank/DDBJ whole genome shotgun (WGS) entry which is preliminary data.</text>
</comment>
<proteinExistence type="predicted"/>
<dbReference type="OrthoDB" id="8926562at2"/>
<keyword evidence="1" id="KW-1133">Transmembrane helix</keyword>
<dbReference type="Proteomes" id="UP000242246">
    <property type="component" value="Unassembled WGS sequence"/>
</dbReference>
<evidence type="ECO:0000313" key="3">
    <source>
        <dbReference type="Proteomes" id="UP000242246"/>
    </source>
</evidence>
<dbReference type="STRING" id="1348632.GCA_001591745_00113"/>